<protein>
    <submittedName>
        <fullName evidence="2">Uncharacterized protein</fullName>
    </submittedName>
</protein>
<name>A0ABT6TFV8_9BACL</name>
<keyword evidence="3" id="KW-1185">Reference proteome</keyword>
<organism evidence="2 3">
    <name type="scientific">Cohnella hashimotonis</name>
    <dbReference type="NCBI Taxonomy" id="2826895"/>
    <lineage>
        <taxon>Bacteria</taxon>
        <taxon>Bacillati</taxon>
        <taxon>Bacillota</taxon>
        <taxon>Bacilli</taxon>
        <taxon>Bacillales</taxon>
        <taxon>Paenibacillaceae</taxon>
        <taxon>Cohnella</taxon>
    </lineage>
</organism>
<evidence type="ECO:0000313" key="2">
    <source>
        <dbReference type="EMBL" id="MDI4645701.1"/>
    </source>
</evidence>
<dbReference type="Proteomes" id="UP001161691">
    <property type="component" value="Unassembled WGS sequence"/>
</dbReference>
<sequence>MTDRALLEKGLAVIASCRRRTGDIWDAHFGAAAIAAYFFIAENRLEADVARKIADQADRMVSEHLEEPAGRCQPDRTASENKTMRSASECERAIAQALEETIDGLHWVGHNTIYAAASLKAIRELDGWAEPEDTKEMAELLRSFKGKIPGRSWIGYKTSEVKTLALPEMDGPAAIEDGAALSRAILRELTAFETIYKAEAHHDLIGHMLTFSHALVTLEELGYPDLFKRGLVPLFKLVQALRASRNIRPGDPVKLYSPVDREPLAPAQPSSSLPTESEFWDKDRSGDAWDFGHAFKFPYSFYHLIACAGGADAAAFERFRQIVGP</sequence>
<feature type="region of interest" description="Disordered" evidence="1">
    <location>
        <begin position="258"/>
        <end position="279"/>
    </location>
</feature>
<dbReference type="RefSeq" id="WP_282908605.1">
    <property type="nucleotide sequence ID" value="NZ_JAGRPV010000001.1"/>
</dbReference>
<feature type="compositionally biased region" description="Low complexity" evidence="1">
    <location>
        <begin position="264"/>
        <end position="274"/>
    </location>
</feature>
<evidence type="ECO:0000313" key="3">
    <source>
        <dbReference type="Proteomes" id="UP001161691"/>
    </source>
</evidence>
<reference evidence="2" key="1">
    <citation type="submission" date="2023-04" db="EMBL/GenBank/DDBJ databases">
        <title>Comparative genomic analysis of Cohnella hashimotonis sp. nov., isolated from the International Space Station.</title>
        <authorList>
            <person name="Venkateswaran K."/>
            <person name="Simpson A."/>
        </authorList>
    </citation>
    <scope>NUCLEOTIDE SEQUENCE</scope>
    <source>
        <strain evidence="2">F6_2S_P_1</strain>
    </source>
</reference>
<feature type="region of interest" description="Disordered" evidence="1">
    <location>
        <begin position="64"/>
        <end position="85"/>
    </location>
</feature>
<evidence type="ECO:0000256" key="1">
    <source>
        <dbReference type="SAM" id="MobiDB-lite"/>
    </source>
</evidence>
<proteinExistence type="predicted"/>
<gene>
    <name evidence="2" type="ORF">KB449_12040</name>
</gene>
<dbReference type="EMBL" id="JAGRPV010000001">
    <property type="protein sequence ID" value="MDI4645701.1"/>
    <property type="molecule type" value="Genomic_DNA"/>
</dbReference>
<comment type="caution">
    <text evidence="2">The sequence shown here is derived from an EMBL/GenBank/DDBJ whole genome shotgun (WGS) entry which is preliminary data.</text>
</comment>
<accession>A0ABT6TFV8</accession>